<gene>
    <name evidence="1" type="ORF">GCM10022207_61480</name>
</gene>
<name>A0ABP7KS60_9ACTN</name>
<organism evidence="1 2">
    <name type="scientific">Streptomyces lannensis</name>
    <dbReference type="NCBI Taxonomy" id="766498"/>
    <lineage>
        <taxon>Bacteria</taxon>
        <taxon>Bacillati</taxon>
        <taxon>Actinomycetota</taxon>
        <taxon>Actinomycetes</taxon>
        <taxon>Kitasatosporales</taxon>
        <taxon>Streptomycetaceae</taxon>
        <taxon>Streptomyces</taxon>
    </lineage>
</organism>
<evidence type="ECO:0000313" key="2">
    <source>
        <dbReference type="Proteomes" id="UP001501563"/>
    </source>
</evidence>
<dbReference type="EMBL" id="BAAAZA010000021">
    <property type="protein sequence ID" value="GAA3885887.1"/>
    <property type="molecule type" value="Genomic_DNA"/>
</dbReference>
<accession>A0ABP7KS60</accession>
<evidence type="ECO:0000313" key="1">
    <source>
        <dbReference type="EMBL" id="GAA3885887.1"/>
    </source>
</evidence>
<protein>
    <submittedName>
        <fullName evidence="1">Uncharacterized protein</fullName>
    </submittedName>
</protein>
<proteinExistence type="predicted"/>
<comment type="caution">
    <text evidence="1">The sequence shown here is derived from an EMBL/GenBank/DDBJ whole genome shotgun (WGS) entry which is preliminary data.</text>
</comment>
<keyword evidence="2" id="KW-1185">Reference proteome</keyword>
<dbReference type="Proteomes" id="UP001501563">
    <property type="component" value="Unassembled WGS sequence"/>
</dbReference>
<sequence length="96" mass="10404">MAGATLLDVDELEFMRGRVYGADHEDAGPRHGRVYAELVADPLDGLLLDVTNWSAHDLAEGVALHTEIGRYGPGGRALYAASRVDGRRLDWCGDIP</sequence>
<reference evidence="2" key="1">
    <citation type="journal article" date="2019" name="Int. J. Syst. Evol. Microbiol.">
        <title>The Global Catalogue of Microorganisms (GCM) 10K type strain sequencing project: providing services to taxonomists for standard genome sequencing and annotation.</title>
        <authorList>
            <consortium name="The Broad Institute Genomics Platform"/>
            <consortium name="The Broad Institute Genome Sequencing Center for Infectious Disease"/>
            <person name="Wu L."/>
            <person name="Ma J."/>
        </authorList>
    </citation>
    <scope>NUCLEOTIDE SEQUENCE [LARGE SCALE GENOMIC DNA]</scope>
    <source>
        <strain evidence="2">JCM 16578</strain>
    </source>
</reference>